<dbReference type="SUPFAM" id="SSF56235">
    <property type="entry name" value="N-terminal nucleophile aminohydrolases (Ntn hydrolases)"/>
    <property type="match status" value="1"/>
</dbReference>
<evidence type="ECO:0000256" key="4">
    <source>
        <dbReference type="ARBA" id="ARBA00022764"/>
    </source>
</evidence>
<keyword evidence="3" id="KW-0732">Signal</keyword>
<dbReference type="Pfam" id="PF01804">
    <property type="entry name" value="Penicil_amidase"/>
    <property type="match status" value="1"/>
</dbReference>
<evidence type="ECO:0000256" key="6">
    <source>
        <dbReference type="ARBA" id="ARBA00023145"/>
    </source>
</evidence>
<evidence type="ECO:0000256" key="7">
    <source>
        <dbReference type="PIRSR" id="PIRSR001227-1"/>
    </source>
</evidence>
<dbReference type="InterPro" id="IPR002692">
    <property type="entry name" value="S45"/>
</dbReference>
<dbReference type="InterPro" id="IPR014395">
    <property type="entry name" value="Pen/GL7ACA/AHL_acylase"/>
</dbReference>
<evidence type="ECO:0000313" key="10">
    <source>
        <dbReference type="Proteomes" id="UP000242861"/>
    </source>
</evidence>
<dbReference type="CDD" id="cd03747">
    <property type="entry name" value="Ntn_PGA_like"/>
    <property type="match status" value="1"/>
</dbReference>
<feature type="binding site" evidence="8">
    <location>
        <position position="184"/>
    </location>
    <ligand>
        <name>Ca(2+)</name>
        <dbReference type="ChEBI" id="CHEBI:29108"/>
    </ligand>
</feature>
<gene>
    <name evidence="9" type="ORF">CW360_06130</name>
</gene>
<dbReference type="InterPro" id="IPR043147">
    <property type="entry name" value="Penicillin_amidase_A-knob"/>
</dbReference>
<feature type="binding site" evidence="8">
    <location>
        <position position="452"/>
    </location>
    <ligand>
        <name>Ca(2+)</name>
        <dbReference type="ChEBI" id="CHEBI:29108"/>
    </ligand>
</feature>
<evidence type="ECO:0000256" key="3">
    <source>
        <dbReference type="ARBA" id="ARBA00022729"/>
    </source>
</evidence>
<dbReference type="InterPro" id="IPR029055">
    <property type="entry name" value="Ntn_hydrolases_N"/>
</dbReference>
<dbReference type="Proteomes" id="UP000242861">
    <property type="component" value="Unassembled WGS sequence"/>
</dbReference>
<dbReference type="GO" id="GO:0017000">
    <property type="term" value="P:antibiotic biosynthetic process"/>
    <property type="evidence" value="ECO:0007669"/>
    <property type="project" value="InterPro"/>
</dbReference>
<dbReference type="Gene3D" id="3.60.20.10">
    <property type="entry name" value="Glutamine Phosphoribosylpyrophosphate, subunit 1, domain 1"/>
    <property type="match status" value="1"/>
</dbReference>
<protein>
    <submittedName>
        <fullName evidence="9">Penicillin acylase family protein</fullName>
    </submittedName>
</protein>
<feature type="active site" description="Nucleophile" evidence="7">
    <location>
        <position position="244"/>
    </location>
</feature>
<comment type="subcellular location">
    <subcellularLocation>
        <location evidence="1">Periplasm</location>
    </subcellularLocation>
</comment>
<sequence>MKRLLLSALLLLVALLGLAVYYLADKQPLRDGRLRMPGLQAPVEVRYDERGVPHIRAQNDADLYRALGFVHAQDRLFQMEMLRRLANGELAEVFGAALLDTDRLFRTLRLRQHARQYVARSDQQSPAFLALQAYLEGVNHYQASRPAPLEFDLLGLEPRPFSAEDSLAIAGYMAYSFAAALRSEPLLTHIRDQLGAAYLAPFMENPASSAALPLSAGDWHDLQQLASLSLNSLAQSGLPQFEGSNAWAIAGTHTASGKPLLAGDPHIRFAAPAVWYEAHLSSPDLELYGHFQALNPHALLGFNQRFAWSITMFQNDDLDLIAERRNPDNPLQVWHAGRWVDLQVEQETILVKDAAPHRLTLYRSPNGPLINAALPNPQGDTPLAMWWAFLESDNPLLDAFYQLNRADSLPRAEAAAALIGAPGLNLVWASADGDIAWWAAAHLPRRPAGVDPAFILDASRGEARKDGFLPFSANPQEVNPPRGYVLSANQAPQDVSVPGYYNLADRAAQLDRQLRQPDVRWDLQNSQALQLDSASGYPQRVLASLLDTLRATARADEQALVEELARWDGSHTLDSRAAVLFNQLLYQLTREILHDELGDAFFDNLLQTRVIDSALPRLLADPLSPWWDRRDTASRETPPEIIARAWRASLAHLDAQFGPRSDWQWGQAHRLSHPHPLGVKAPLSWLFNVGPFPAPGGHETPNNLSHKLGPAPWPVVYGPSTRRLIDLADSHTALGINPLGQTGVRFDRHYRDQASDYLEGRYQPMHSSPQAIRQHSRGLLLLEPATP</sequence>
<accession>A0A2I0CRL5</accession>
<dbReference type="GO" id="GO:0046872">
    <property type="term" value="F:metal ion binding"/>
    <property type="evidence" value="ECO:0007669"/>
    <property type="project" value="UniProtKB-KW"/>
</dbReference>
<evidence type="ECO:0000256" key="2">
    <source>
        <dbReference type="ARBA" id="ARBA00006586"/>
    </source>
</evidence>
<keyword evidence="6" id="KW-0865">Zymogen</keyword>
<organism evidence="9 10">
    <name type="scientific">Pseudomonas fluvialis</name>
    <dbReference type="NCBI Taxonomy" id="1793966"/>
    <lineage>
        <taxon>Bacteria</taxon>
        <taxon>Pseudomonadati</taxon>
        <taxon>Pseudomonadota</taxon>
        <taxon>Gammaproteobacteria</taxon>
        <taxon>Pseudomonadales</taxon>
        <taxon>Pseudomonadaceae</taxon>
        <taxon>Pseudomonas</taxon>
    </lineage>
</organism>
<dbReference type="PANTHER" id="PTHR34218:SF5">
    <property type="entry name" value="PENICILLIN ACYLASE FAMILY PROTEIN"/>
    <property type="match status" value="1"/>
</dbReference>
<dbReference type="PIRSF" id="PIRSF001227">
    <property type="entry name" value="Pen_acylase"/>
    <property type="match status" value="1"/>
</dbReference>
<keyword evidence="4" id="KW-0574">Periplasm</keyword>
<keyword evidence="8" id="KW-0106">Calcium</keyword>
<comment type="similarity">
    <text evidence="2">Belongs to the peptidase S45 family.</text>
</comment>
<dbReference type="InterPro" id="IPR043146">
    <property type="entry name" value="Penicillin_amidase_N_B-knob"/>
</dbReference>
<comment type="cofactor">
    <cofactor evidence="8">
        <name>Ca(2+)</name>
        <dbReference type="ChEBI" id="CHEBI:29108"/>
    </cofactor>
    <text evidence="8">Binds 1 Ca(2+) ion per dimer.</text>
</comment>
<keyword evidence="8" id="KW-0479">Metal-binding</keyword>
<dbReference type="PANTHER" id="PTHR34218">
    <property type="entry name" value="PEPTIDASE S45 PENICILLIN AMIDASE"/>
    <property type="match status" value="1"/>
</dbReference>
<dbReference type="GO" id="GO:0016811">
    <property type="term" value="F:hydrolase activity, acting on carbon-nitrogen (but not peptide) bonds, in linear amides"/>
    <property type="evidence" value="ECO:0007669"/>
    <property type="project" value="InterPro"/>
</dbReference>
<evidence type="ECO:0000256" key="5">
    <source>
        <dbReference type="ARBA" id="ARBA00022801"/>
    </source>
</evidence>
<evidence type="ECO:0000256" key="1">
    <source>
        <dbReference type="ARBA" id="ARBA00004418"/>
    </source>
</evidence>
<dbReference type="RefSeq" id="WP_101193095.1">
    <property type="nucleotide sequence ID" value="NZ_PIYS01000008.1"/>
</dbReference>
<reference evidence="10" key="1">
    <citation type="submission" date="2017-12" db="EMBL/GenBank/DDBJ databases">
        <authorList>
            <person name="Yu X.-Y."/>
        </authorList>
    </citation>
    <scope>NUCLEOTIDE SEQUENCE [LARGE SCALE GENOMIC DNA]</scope>
    <source>
        <strain evidence="10">ZYSR67-Z</strain>
    </source>
</reference>
<dbReference type="GO" id="GO:0042597">
    <property type="term" value="C:periplasmic space"/>
    <property type="evidence" value="ECO:0007669"/>
    <property type="project" value="UniProtKB-SubCell"/>
</dbReference>
<feature type="binding site" evidence="8">
    <location>
        <position position="319"/>
    </location>
    <ligand>
        <name>Ca(2+)</name>
        <dbReference type="ChEBI" id="CHEBI:29108"/>
    </ligand>
</feature>
<dbReference type="Gene3D" id="2.30.120.10">
    <property type="match status" value="1"/>
</dbReference>
<keyword evidence="5" id="KW-0378">Hydrolase</keyword>
<evidence type="ECO:0000313" key="9">
    <source>
        <dbReference type="EMBL" id="PKF71749.1"/>
    </source>
</evidence>
<dbReference type="Gene3D" id="1.10.1400.10">
    <property type="match status" value="1"/>
</dbReference>
<dbReference type="AlphaFoldDB" id="A0A2I0CRL5"/>
<proteinExistence type="inferred from homology"/>
<dbReference type="EMBL" id="PIYS01000008">
    <property type="protein sequence ID" value="PKF71749.1"/>
    <property type="molecule type" value="Genomic_DNA"/>
</dbReference>
<evidence type="ECO:0000256" key="8">
    <source>
        <dbReference type="PIRSR" id="PIRSR001227-2"/>
    </source>
</evidence>
<dbReference type="Gene3D" id="1.10.439.10">
    <property type="entry name" value="Penicillin Amidohydrolase, domain 1"/>
    <property type="match status" value="1"/>
</dbReference>
<comment type="caution">
    <text evidence="9">The sequence shown here is derived from an EMBL/GenBank/DDBJ whole genome shotgun (WGS) entry which is preliminary data.</text>
</comment>
<name>A0A2I0CRL5_9PSED</name>
<feature type="binding site" evidence="8">
    <location>
        <position position="316"/>
    </location>
    <ligand>
        <name>Ca(2+)</name>
        <dbReference type="ChEBI" id="CHEBI:29108"/>
    </ligand>
</feature>
<dbReference type="InterPro" id="IPR023343">
    <property type="entry name" value="Penicillin_amidase_dom1"/>
</dbReference>